<dbReference type="EMBL" id="HE971709">
    <property type="protein sequence ID" value="CCK29953.1"/>
    <property type="molecule type" value="Genomic_DNA"/>
</dbReference>
<sequence length="50" mass="5525">MIVNALTPRRVAGFAPIGPARTPRSERPREHACALPRDVTESERTTAGRR</sequence>
<evidence type="ECO:0000313" key="2">
    <source>
        <dbReference type="EMBL" id="CCK29953.1"/>
    </source>
</evidence>
<dbReference type="Proteomes" id="UP000008043">
    <property type="component" value="Chromosome"/>
</dbReference>
<proteinExistence type="predicted"/>
<reference evidence="2 3" key="1">
    <citation type="journal article" date="2012" name="J. Bacteriol.">
        <title>Genome sequence of the bacterium Streptomyces davawensis JCM 4913 and heterologous production of the unique antibiotic roseoflavin.</title>
        <authorList>
            <person name="Jankowitsch F."/>
            <person name="Schwarz J."/>
            <person name="Ruckert C."/>
            <person name="Gust B."/>
            <person name="Szczepanowski R."/>
            <person name="Blom J."/>
            <person name="Pelzer S."/>
            <person name="Kalinowski J."/>
            <person name="Mack M."/>
        </authorList>
    </citation>
    <scope>NUCLEOTIDE SEQUENCE [LARGE SCALE GENOMIC DNA]</scope>
    <source>
        <strain evidence="3">DSM 101723 / JCM 4913 / KCC S-0913 / 768</strain>
    </source>
</reference>
<evidence type="ECO:0000313" key="3">
    <source>
        <dbReference type="Proteomes" id="UP000008043"/>
    </source>
</evidence>
<dbReference type="HOGENOM" id="CLU_3123020_0_0_11"/>
<feature type="compositionally biased region" description="Basic and acidic residues" evidence="1">
    <location>
        <begin position="23"/>
        <end position="50"/>
    </location>
</feature>
<organism evidence="2 3">
    <name type="scientific">Streptomyces davaonensis (strain DSM 101723 / JCM 4913 / KCC S-0913 / 768)</name>
    <dbReference type="NCBI Taxonomy" id="1214101"/>
    <lineage>
        <taxon>Bacteria</taxon>
        <taxon>Bacillati</taxon>
        <taxon>Actinomycetota</taxon>
        <taxon>Actinomycetes</taxon>
        <taxon>Kitasatosporales</taxon>
        <taxon>Streptomycetaceae</taxon>
        <taxon>Streptomyces</taxon>
    </lineage>
</organism>
<feature type="region of interest" description="Disordered" evidence="1">
    <location>
        <begin position="14"/>
        <end position="50"/>
    </location>
</feature>
<accession>K4R9D5</accession>
<protein>
    <submittedName>
        <fullName evidence="2">Uncharacterized protein</fullName>
    </submittedName>
</protein>
<evidence type="ECO:0000256" key="1">
    <source>
        <dbReference type="SAM" id="MobiDB-lite"/>
    </source>
</evidence>
<keyword evidence="3" id="KW-1185">Reference proteome</keyword>
<dbReference type="AlphaFoldDB" id="K4R9D5"/>
<name>K4R9D5_STRDJ</name>
<gene>
    <name evidence="2" type="ORF">BN159_5574</name>
</gene>
<dbReference type="KEGG" id="sdv:BN159_5574"/>